<keyword evidence="9" id="KW-1185">Reference proteome</keyword>
<dbReference type="NCBIfam" id="TIGR03164">
    <property type="entry name" value="UHCUDC"/>
    <property type="match status" value="1"/>
</dbReference>
<evidence type="ECO:0000313" key="8">
    <source>
        <dbReference type="EMBL" id="MEA5477355.1"/>
    </source>
</evidence>
<dbReference type="InterPro" id="IPR017580">
    <property type="entry name" value="OHCU_decarboxylase-1"/>
</dbReference>
<evidence type="ECO:0000256" key="5">
    <source>
        <dbReference type="ARBA" id="ARBA00022793"/>
    </source>
</evidence>
<gene>
    <name evidence="8" type="primary">uraD</name>
    <name evidence="8" type="ORF">VB774_06955</name>
</gene>
<sequence>MSNSSYTIAMLNQMSQSEFTEAIGSIFEHTPEIASEAWRSRPFSDVQNLHQIMAAIVLKMSDAEKLKLICAHPDLGSKFKMAEASVKEQSTVGLDQLSATEYDRFQNLNQAYKDKFSFPFIIAVRNHTKDSILAAFEQRLQNNLEVEKQQAIAEIIEIARWRLVLAFSF</sequence>
<evidence type="ECO:0000259" key="7">
    <source>
        <dbReference type="Pfam" id="PF09349"/>
    </source>
</evidence>
<name>A0ABU5TGC5_9CYAN</name>
<dbReference type="SUPFAM" id="SSF158694">
    <property type="entry name" value="UraD-Like"/>
    <property type="match status" value="1"/>
</dbReference>
<evidence type="ECO:0000256" key="6">
    <source>
        <dbReference type="ARBA" id="ARBA00023239"/>
    </source>
</evidence>
<evidence type="ECO:0000313" key="9">
    <source>
        <dbReference type="Proteomes" id="UP001301388"/>
    </source>
</evidence>
<evidence type="ECO:0000256" key="3">
    <source>
        <dbReference type="ARBA" id="ARBA00012257"/>
    </source>
</evidence>
<dbReference type="PANTHER" id="PTHR43466">
    <property type="entry name" value="2-OXO-4-HYDROXY-4-CARBOXY-5-UREIDOIMIDAZOLINE DECARBOXYLASE-RELATED"/>
    <property type="match status" value="1"/>
</dbReference>
<protein>
    <recommendedName>
        <fullName evidence="3">2-oxo-4-hydroxy-4-carboxy-5-ureidoimidazoline decarboxylase</fullName>
        <ecNumber evidence="3">4.1.1.97</ecNumber>
    </recommendedName>
</protein>
<organism evidence="8 9">
    <name type="scientific">Pseudanabaena galeata UHCC 0370</name>
    <dbReference type="NCBI Taxonomy" id="3110310"/>
    <lineage>
        <taxon>Bacteria</taxon>
        <taxon>Bacillati</taxon>
        <taxon>Cyanobacteriota</taxon>
        <taxon>Cyanophyceae</taxon>
        <taxon>Pseudanabaenales</taxon>
        <taxon>Pseudanabaenaceae</taxon>
        <taxon>Pseudanabaena</taxon>
    </lineage>
</organism>
<dbReference type="EC" id="4.1.1.97" evidence="3"/>
<dbReference type="Proteomes" id="UP001301388">
    <property type="component" value="Unassembled WGS sequence"/>
</dbReference>
<dbReference type="Gene3D" id="1.10.3330.10">
    <property type="entry name" value="Oxo-4-hydroxy-4-carboxy-5-ureidoimidazoline decarboxylase"/>
    <property type="match status" value="1"/>
</dbReference>
<feature type="domain" description="Oxo-4-hydroxy-4-carboxy-5-ureidoimidazoline decarboxylase" evidence="7">
    <location>
        <begin position="12"/>
        <end position="163"/>
    </location>
</feature>
<proteinExistence type="predicted"/>
<evidence type="ECO:0000256" key="2">
    <source>
        <dbReference type="ARBA" id="ARBA00004754"/>
    </source>
</evidence>
<keyword evidence="6 8" id="KW-0456">Lyase</keyword>
<evidence type="ECO:0000256" key="4">
    <source>
        <dbReference type="ARBA" id="ARBA00022631"/>
    </source>
</evidence>
<reference evidence="8 9" key="1">
    <citation type="submission" date="2023-12" db="EMBL/GenBank/DDBJ databases">
        <title>Baltic Sea Cyanobacteria.</title>
        <authorList>
            <person name="Delbaje E."/>
            <person name="Fewer D.P."/>
            <person name="Shishido T.K."/>
        </authorList>
    </citation>
    <scope>NUCLEOTIDE SEQUENCE [LARGE SCALE GENOMIC DNA]</scope>
    <source>
        <strain evidence="8 9">UHCC 0370</strain>
    </source>
</reference>
<keyword evidence="5" id="KW-0210">Decarboxylase</keyword>
<dbReference type="PANTHER" id="PTHR43466:SF1">
    <property type="entry name" value="2-OXO-4-HYDROXY-4-CARBOXY-5-UREIDOIMIDAZOLINE DECARBOXYLASE-RELATED"/>
    <property type="match status" value="1"/>
</dbReference>
<dbReference type="InterPro" id="IPR036778">
    <property type="entry name" value="OHCU_decarboxylase_sf"/>
</dbReference>
<dbReference type="InterPro" id="IPR018020">
    <property type="entry name" value="OHCU_decarboxylase"/>
</dbReference>
<accession>A0ABU5TGC5</accession>
<comment type="caution">
    <text evidence="8">The sequence shown here is derived from an EMBL/GenBank/DDBJ whole genome shotgun (WGS) entry which is preliminary data.</text>
</comment>
<dbReference type="Pfam" id="PF09349">
    <property type="entry name" value="OHCU_decarbox"/>
    <property type="match status" value="1"/>
</dbReference>
<comment type="catalytic activity">
    <reaction evidence="1">
        <text>5-hydroxy-2-oxo-4-ureido-2,5-dihydro-1H-imidazole-5-carboxylate + H(+) = (S)-allantoin + CO2</text>
        <dbReference type="Rhea" id="RHEA:26301"/>
        <dbReference type="ChEBI" id="CHEBI:15378"/>
        <dbReference type="ChEBI" id="CHEBI:15678"/>
        <dbReference type="ChEBI" id="CHEBI:16526"/>
        <dbReference type="ChEBI" id="CHEBI:58639"/>
        <dbReference type="EC" id="4.1.1.97"/>
    </reaction>
</comment>
<keyword evidence="4" id="KW-0659">Purine metabolism</keyword>
<dbReference type="GO" id="GO:0051997">
    <property type="term" value="F:2-oxo-4-hydroxy-4-carboxy-5-ureidoimidazoline decarboxylase activity"/>
    <property type="evidence" value="ECO:0007669"/>
    <property type="project" value="UniProtKB-EC"/>
</dbReference>
<comment type="pathway">
    <text evidence="2">Purine metabolism; urate degradation; (S)-allantoin from urate: step 3/3.</text>
</comment>
<dbReference type="EMBL" id="JAYGIE010000023">
    <property type="protein sequence ID" value="MEA5477355.1"/>
    <property type="molecule type" value="Genomic_DNA"/>
</dbReference>
<evidence type="ECO:0000256" key="1">
    <source>
        <dbReference type="ARBA" id="ARBA00001163"/>
    </source>
</evidence>